<evidence type="ECO:0000256" key="2">
    <source>
        <dbReference type="ARBA" id="ARBA00022448"/>
    </source>
</evidence>
<proteinExistence type="inferred from homology"/>
<keyword evidence="4 10" id="KW-0812">Transmembrane</keyword>
<evidence type="ECO:0000256" key="4">
    <source>
        <dbReference type="ARBA" id="ARBA00022692"/>
    </source>
</evidence>
<dbReference type="SUPFAM" id="SSF56935">
    <property type="entry name" value="Porins"/>
    <property type="match status" value="1"/>
</dbReference>
<keyword evidence="3 10" id="KW-1134">Transmembrane beta strand</keyword>
<keyword evidence="8 10" id="KW-0472">Membrane</keyword>
<dbReference type="InterPro" id="IPR000531">
    <property type="entry name" value="Beta-barrel_TonB"/>
</dbReference>
<keyword evidence="2 10" id="KW-0813">Transport</keyword>
<keyword evidence="6" id="KW-0406">Ion transport</keyword>
<evidence type="ECO:0000313" key="16">
    <source>
        <dbReference type="Proteomes" id="UP001247754"/>
    </source>
</evidence>
<dbReference type="Pfam" id="PF07715">
    <property type="entry name" value="Plug"/>
    <property type="match status" value="1"/>
</dbReference>
<organism evidence="15 16">
    <name type="scientific">Ruixingdingia sedimenti</name>
    <dbReference type="NCBI Taxonomy" id="3073604"/>
    <lineage>
        <taxon>Bacteria</taxon>
        <taxon>Pseudomonadati</taxon>
        <taxon>Pseudomonadota</taxon>
        <taxon>Alphaproteobacteria</taxon>
        <taxon>Rhodobacterales</taxon>
        <taxon>Paracoccaceae</taxon>
        <taxon>Ruixingdingia</taxon>
    </lineage>
</organism>
<keyword evidence="9 10" id="KW-0998">Cell outer membrane</keyword>
<evidence type="ECO:0000313" key="15">
    <source>
        <dbReference type="EMBL" id="MDR5654539.1"/>
    </source>
</evidence>
<dbReference type="InterPro" id="IPR036942">
    <property type="entry name" value="Beta-barrel_TonB_sf"/>
</dbReference>
<gene>
    <name evidence="15" type="ORF">RGD00_18155</name>
</gene>
<dbReference type="PANTHER" id="PTHR30069">
    <property type="entry name" value="TONB-DEPENDENT OUTER MEMBRANE RECEPTOR"/>
    <property type="match status" value="1"/>
</dbReference>
<dbReference type="Gene3D" id="2.170.130.10">
    <property type="entry name" value="TonB-dependent receptor, plug domain"/>
    <property type="match status" value="1"/>
</dbReference>
<evidence type="ECO:0000256" key="1">
    <source>
        <dbReference type="ARBA" id="ARBA00004571"/>
    </source>
</evidence>
<dbReference type="RefSeq" id="WP_310458695.1">
    <property type="nucleotide sequence ID" value="NZ_JAVKPH010000028.1"/>
</dbReference>
<dbReference type="InterPro" id="IPR039426">
    <property type="entry name" value="TonB-dep_rcpt-like"/>
</dbReference>
<evidence type="ECO:0000256" key="6">
    <source>
        <dbReference type="ARBA" id="ARBA00023065"/>
    </source>
</evidence>
<name>A0ABU1FCF6_9RHOB</name>
<accession>A0ABU1FCF6</accession>
<dbReference type="CDD" id="cd01347">
    <property type="entry name" value="ligand_gated_channel"/>
    <property type="match status" value="1"/>
</dbReference>
<feature type="signal peptide" evidence="12">
    <location>
        <begin position="1"/>
        <end position="18"/>
    </location>
</feature>
<evidence type="ECO:0000256" key="9">
    <source>
        <dbReference type="ARBA" id="ARBA00023237"/>
    </source>
</evidence>
<sequence>MTRFASLTALATIFVAGAAPLRAEPETTVLDEIVLTANRIPTAADRTGASVSVIDDEALAEAGSARLATVLDRLPGFSLRSRGPAGTQMGFTLRGATQNYVGVYVDGIDVTDPSGTQVAFDFGGTMATGLSRVEVLRGSQSALYGSRAIGGVISITTARATEEGTHQSLAVEAGSFGTASAIWGLTHKSDRGEAALTLGRFVSDGFSAADEAAGNTEADGFRQSRVSFNGALNLEGGARIGLSAFLDRSTGAYDEGFPLGDGLPPYDEINKTRSGGLRVFAEFDTGPVAHELSASTYRIERRIMDGNAWGTSDTTYTGTRRTLAWQGVTDLGQAATLAFGADWNREDYDAAGTYGAPSARTTTTGVFAEIDWAVAPTLDIATTLRHDDHSLFGGATTGRIALAWRPTDRLTIRAQAGTGYRAPSNYELYSAYGSVANQPETSRTLDFGVEYRPDDRTTLRATAFLLEVEDLIDYDFASTACPAAVASGWPGCYVQVPGTSRRSGVELEGAFDLSNRLRLTASYAYIDSKTNASSAWARVPQHELGLGLDAVLTDRLTAGVSLQHAAGRRGMKDYTLVDARLGYAISDRAEAYLRVENLFDEQYQLVNGYGTSDRAVYVGLSARF</sequence>
<evidence type="ECO:0000256" key="10">
    <source>
        <dbReference type="PROSITE-ProRule" id="PRU01360"/>
    </source>
</evidence>
<dbReference type="Proteomes" id="UP001247754">
    <property type="component" value="Unassembled WGS sequence"/>
</dbReference>
<feature type="domain" description="TonB-dependent receptor plug" evidence="14">
    <location>
        <begin position="46"/>
        <end position="152"/>
    </location>
</feature>
<dbReference type="Gene3D" id="2.40.170.20">
    <property type="entry name" value="TonB-dependent receptor, beta-barrel domain"/>
    <property type="match status" value="1"/>
</dbReference>
<keyword evidence="7 11" id="KW-0798">TonB box</keyword>
<keyword evidence="5 12" id="KW-0732">Signal</keyword>
<dbReference type="EMBL" id="JAVKPH010000028">
    <property type="protein sequence ID" value="MDR5654539.1"/>
    <property type="molecule type" value="Genomic_DNA"/>
</dbReference>
<keyword evidence="15" id="KW-0675">Receptor</keyword>
<protein>
    <submittedName>
        <fullName evidence="15">TonB-dependent receptor</fullName>
    </submittedName>
</protein>
<comment type="similarity">
    <text evidence="10 11">Belongs to the TonB-dependent receptor family.</text>
</comment>
<feature type="domain" description="TonB-dependent receptor-like beta-barrel" evidence="13">
    <location>
        <begin position="218"/>
        <end position="598"/>
    </location>
</feature>
<dbReference type="InterPro" id="IPR012910">
    <property type="entry name" value="Plug_dom"/>
</dbReference>
<dbReference type="PROSITE" id="PS52016">
    <property type="entry name" value="TONB_DEPENDENT_REC_3"/>
    <property type="match status" value="1"/>
</dbReference>
<evidence type="ECO:0000256" key="3">
    <source>
        <dbReference type="ARBA" id="ARBA00022452"/>
    </source>
</evidence>
<evidence type="ECO:0000256" key="7">
    <source>
        <dbReference type="ARBA" id="ARBA00023077"/>
    </source>
</evidence>
<dbReference type="PANTHER" id="PTHR30069:SF53">
    <property type="entry name" value="COLICIN I RECEPTOR-RELATED"/>
    <property type="match status" value="1"/>
</dbReference>
<evidence type="ECO:0000256" key="11">
    <source>
        <dbReference type="RuleBase" id="RU003357"/>
    </source>
</evidence>
<comment type="caution">
    <text evidence="15">The sequence shown here is derived from an EMBL/GenBank/DDBJ whole genome shotgun (WGS) entry which is preliminary data.</text>
</comment>
<evidence type="ECO:0000259" key="14">
    <source>
        <dbReference type="Pfam" id="PF07715"/>
    </source>
</evidence>
<feature type="chain" id="PRO_5045528174" evidence="12">
    <location>
        <begin position="19"/>
        <end position="624"/>
    </location>
</feature>
<evidence type="ECO:0000256" key="5">
    <source>
        <dbReference type="ARBA" id="ARBA00022729"/>
    </source>
</evidence>
<evidence type="ECO:0000256" key="12">
    <source>
        <dbReference type="SAM" id="SignalP"/>
    </source>
</evidence>
<dbReference type="InterPro" id="IPR037066">
    <property type="entry name" value="Plug_dom_sf"/>
</dbReference>
<dbReference type="Pfam" id="PF00593">
    <property type="entry name" value="TonB_dep_Rec_b-barrel"/>
    <property type="match status" value="1"/>
</dbReference>
<reference evidence="15 16" key="1">
    <citation type="submission" date="2023-09" db="EMBL/GenBank/DDBJ databases">
        <title>Xinfangfangia sedmenti sp. nov., isolated the sedment.</title>
        <authorList>
            <person name="Xu L."/>
        </authorList>
    </citation>
    <scope>NUCLEOTIDE SEQUENCE [LARGE SCALE GENOMIC DNA]</scope>
    <source>
        <strain evidence="15 16">LG-4</strain>
    </source>
</reference>
<comment type="subcellular location">
    <subcellularLocation>
        <location evidence="1 10">Cell outer membrane</location>
        <topology evidence="1 10">Multi-pass membrane protein</topology>
    </subcellularLocation>
</comment>
<keyword evidence="16" id="KW-1185">Reference proteome</keyword>
<evidence type="ECO:0000259" key="13">
    <source>
        <dbReference type="Pfam" id="PF00593"/>
    </source>
</evidence>
<evidence type="ECO:0000256" key="8">
    <source>
        <dbReference type="ARBA" id="ARBA00023136"/>
    </source>
</evidence>